<gene>
    <name evidence="2" type="ORF">sS8_4889</name>
</gene>
<dbReference type="OrthoDB" id="516834at2"/>
<sequence length="103" mass="11489">MSRSDLPLILSSKVQDDFADILQYSLETWGEAQAFAYRAVLHQAVPTIPENPQIGHGRPELSPAHRIFPAGRHSIVYRITDLAILVSRIPRAHGTRPPRVTQA</sequence>
<dbReference type="Pfam" id="PF05016">
    <property type="entry name" value="ParE_toxin"/>
    <property type="match status" value="1"/>
</dbReference>
<evidence type="ECO:0000313" key="2">
    <source>
        <dbReference type="EMBL" id="BBA36812.1"/>
    </source>
</evidence>
<dbReference type="EMBL" id="AP017928">
    <property type="protein sequence ID" value="BBA36812.1"/>
    <property type="molecule type" value="Genomic_DNA"/>
</dbReference>
<accession>A0A250KYZ8</accession>
<dbReference type="KEGG" id="mmai:sS8_4889"/>
<keyword evidence="1" id="KW-1277">Toxin-antitoxin system</keyword>
<dbReference type="AlphaFoldDB" id="A0A250KYZ8"/>
<dbReference type="Gene3D" id="3.30.2310.20">
    <property type="entry name" value="RelE-like"/>
    <property type="match status" value="1"/>
</dbReference>
<protein>
    <submittedName>
        <fullName evidence="2">Plasmid stabilization system protein</fullName>
    </submittedName>
</protein>
<reference evidence="2 3" key="1">
    <citation type="submission" date="2016-12" db="EMBL/GenBank/DDBJ databases">
        <title>Genome sequencing of Methylocaldum marinum.</title>
        <authorList>
            <person name="Takeuchi M."/>
            <person name="Kamagata Y."/>
            <person name="Hiraoka S."/>
            <person name="Oshima K."/>
            <person name="Hattori M."/>
            <person name="Iwasaki W."/>
        </authorList>
    </citation>
    <scope>NUCLEOTIDE SEQUENCE [LARGE SCALE GENOMIC DNA]</scope>
    <source>
        <strain evidence="2 3">S8</strain>
    </source>
</reference>
<dbReference type="Proteomes" id="UP000266313">
    <property type="component" value="Chromosome"/>
</dbReference>
<proteinExistence type="predicted"/>
<keyword evidence="3" id="KW-1185">Reference proteome</keyword>
<dbReference type="RefSeq" id="WP_119631929.1">
    <property type="nucleotide sequence ID" value="NZ_AP017928.1"/>
</dbReference>
<evidence type="ECO:0000256" key="1">
    <source>
        <dbReference type="ARBA" id="ARBA00022649"/>
    </source>
</evidence>
<evidence type="ECO:0000313" key="3">
    <source>
        <dbReference type="Proteomes" id="UP000266313"/>
    </source>
</evidence>
<name>A0A250KYZ8_9GAMM</name>
<dbReference type="InterPro" id="IPR007712">
    <property type="entry name" value="RelE/ParE_toxin"/>
</dbReference>
<dbReference type="InterPro" id="IPR035093">
    <property type="entry name" value="RelE/ParE_toxin_dom_sf"/>
</dbReference>
<organism evidence="2 3">
    <name type="scientific">Methylocaldum marinum</name>
    <dbReference type="NCBI Taxonomy" id="1432792"/>
    <lineage>
        <taxon>Bacteria</taxon>
        <taxon>Pseudomonadati</taxon>
        <taxon>Pseudomonadota</taxon>
        <taxon>Gammaproteobacteria</taxon>
        <taxon>Methylococcales</taxon>
        <taxon>Methylococcaceae</taxon>
        <taxon>Methylocaldum</taxon>
    </lineage>
</organism>